<sequence length="104" mass="11105">MPEWVKAAQVSDIGPGQKKAIDLDGLAVLLFNVNGQYYAIEDVCTHDGAPLGSGRFNGTSIACPRHGARFDVCTGKAMTMPAVEPVETYPVKVEGNDILVEVEL</sequence>
<dbReference type="EMBL" id="VGLS01000678">
    <property type="protein sequence ID" value="MBM3225763.1"/>
    <property type="molecule type" value="Genomic_DNA"/>
</dbReference>
<dbReference type="CDD" id="cd03528">
    <property type="entry name" value="Rieske_RO_ferredoxin"/>
    <property type="match status" value="1"/>
</dbReference>
<evidence type="ECO:0000256" key="1">
    <source>
        <dbReference type="ARBA" id="ARBA00022714"/>
    </source>
</evidence>
<feature type="domain" description="Rieske" evidence="5">
    <location>
        <begin position="5"/>
        <end position="100"/>
    </location>
</feature>
<keyword evidence="2" id="KW-0479">Metal-binding</keyword>
<gene>
    <name evidence="6" type="ORF">FJZ47_18460</name>
</gene>
<proteinExistence type="predicted"/>
<dbReference type="GO" id="GO:0046872">
    <property type="term" value="F:metal ion binding"/>
    <property type="evidence" value="ECO:0007669"/>
    <property type="project" value="UniProtKB-KW"/>
</dbReference>
<evidence type="ECO:0000256" key="3">
    <source>
        <dbReference type="ARBA" id="ARBA00023004"/>
    </source>
</evidence>
<dbReference type="InterPro" id="IPR017941">
    <property type="entry name" value="Rieske_2Fe-2S"/>
</dbReference>
<dbReference type="AlphaFoldDB" id="A0A938B5K0"/>
<evidence type="ECO:0000313" key="7">
    <source>
        <dbReference type="Proteomes" id="UP000712673"/>
    </source>
</evidence>
<dbReference type="PROSITE" id="PS51296">
    <property type="entry name" value="RIESKE"/>
    <property type="match status" value="1"/>
</dbReference>
<comment type="caution">
    <text evidence="6">The sequence shown here is derived from an EMBL/GenBank/DDBJ whole genome shotgun (WGS) entry which is preliminary data.</text>
</comment>
<name>A0A938B5K0_UNCTE</name>
<reference evidence="6" key="1">
    <citation type="submission" date="2019-03" db="EMBL/GenBank/DDBJ databases">
        <title>Lake Tanganyika Metagenome-Assembled Genomes (MAGs).</title>
        <authorList>
            <person name="Tran P."/>
        </authorList>
    </citation>
    <scope>NUCLEOTIDE SEQUENCE</scope>
    <source>
        <strain evidence="6">K_DeepCast_65m_m2_066</strain>
    </source>
</reference>
<evidence type="ECO:0000256" key="4">
    <source>
        <dbReference type="ARBA" id="ARBA00023014"/>
    </source>
</evidence>
<dbReference type="Pfam" id="PF00355">
    <property type="entry name" value="Rieske"/>
    <property type="match status" value="1"/>
</dbReference>
<keyword evidence="1" id="KW-0001">2Fe-2S</keyword>
<dbReference type="GO" id="GO:0051537">
    <property type="term" value="F:2 iron, 2 sulfur cluster binding"/>
    <property type="evidence" value="ECO:0007669"/>
    <property type="project" value="UniProtKB-KW"/>
</dbReference>
<organism evidence="6 7">
    <name type="scientific">Tectimicrobiota bacterium</name>
    <dbReference type="NCBI Taxonomy" id="2528274"/>
    <lineage>
        <taxon>Bacteria</taxon>
        <taxon>Pseudomonadati</taxon>
        <taxon>Nitrospinota/Tectimicrobiota group</taxon>
        <taxon>Candidatus Tectimicrobiota</taxon>
    </lineage>
</organism>
<dbReference type="SUPFAM" id="SSF50022">
    <property type="entry name" value="ISP domain"/>
    <property type="match status" value="1"/>
</dbReference>
<dbReference type="PANTHER" id="PTHR21496">
    <property type="entry name" value="FERREDOXIN-RELATED"/>
    <property type="match status" value="1"/>
</dbReference>
<protein>
    <submittedName>
        <fullName evidence="6">Non-heme iron oxygenase ferredoxin subunit</fullName>
    </submittedName>
</protein>
<dbReference type="Proteomes" id="UP000712673">
    <property type="component" value="Unassembled WGS sequence"/>
</dbReference>
<evidence type="ECO:0000256" key="2">
    <source>
        <dbReference type="ARBA" id="ARBA00022723"/>
    </source>
</evidence>
<keyword evidence="3" id="KW-0408">Iron</keyword>
<dbReference type="InterPro" id="IPR036922">
    <property type="entry name" value="Rieske_2Fe-2S_sf"/>
</dbReference>
<dbReference type="Gene3D" id="2.102.10.10">
    <property type="entry name" value="Rieske [2Fe-2S] iron-sulphur domain"/>
    <property type="match status" value="1"/>
</dbReference>
<evidence type="ECO:0000259" key="5">
    <source>
        <dbReference type="PROSITE" id="PS51296"/>
    </source>
</evidence>
<keyword evidence="4" id="KW-0411">Iron-sulfur</keyword>
<accession>A0A938B5K0</accession>
<dbReference type="PANTHER" id="PTHR21496:SF23">
    <property type="entry name" value="3-PHENYLPROPIONATE_CINNAMIC ACID DIOXYGENASE FERREDOXIN SUBUNIT"/>
    <property type="match status" value="1"/>
</dbReference>
<evidence type="ECO:0000313" key="6">
    <source>
        <dbReference type="EMBL" id="MBM3225763.1"/>
    </source>
</evidence>